<dbReference type="OrthoDB" id="2657432at2"/>
<evidence type="ECO:0000256" key="2">
    <source>
        <dbReference type="SAM" id="SignalP"/>
    </source>
</evidence>
<keyword evidence="1" id="KW-0812">Transmembrane</keyword>
<dbReference type="AlphaFoldDB" id="A0A1N7A3I5"/>
<keyword evidence="1" id="KW-0472">Membrane</keyword>
<dbReference type="EMBL" id="FTLX01000007">
    <property type="protein sequence ID" value="SIR33647.1"/>
    <property type="molecule type" value="Genomic_DNA"/>
</dbReference>
<accession>A0A1N7A3I5</accession>
<dbReference type="Proteomes" id="UP000215545">
    <property type="component" value="Unassembled WGS sequence"/>
</dbReference>
<protein>
    <submittedName>
        <fullName evidence="3">Copper amine oxidase</fullName>
    </submittedName>
</protein>
<dbReference type="Proteomes" id="UP000186385">
    <property type="component" value="Unassembled WGS sequence"/>
</dbReference>
<keyword evidence="1" id="KW-1133">Transmembrane helix</keyword>
<evidence type="ECO:0000256" key="1">
    <source>
        <dbReference type="SAM" id="Phobius"/>
    </source>
</evidence>
<evidence type="ECO:0000313" key="3">
    <source>
        <dbReference type="EMBL" id="OXS75685.1"/>
    </source>
</evidence>
<evidence type="ECO:0000313" key="4">
    <source>
        <dbReference type="EMBL" id="SIR33647.1"/>
    </source>
</evidence>
<gene>
    <name evidence="3" type="ORF">B1B05_14205</name>
    <name evidence="4" type="ORF">SAMN05443094_10757</name>
</gene>
<feature type="chain" id="PRO_5009940167" evidence="2">
    <location>
        <begin position="26"/>
        <end position="445"/>
    </location>
</feature>
<dbReference type="STRING" id="1017273.SAMN05443094_10757"/>
<reference evidence="4 5" key="1">
    <citation type="submission" date="2017-01" db="EMBL/GenBank/DDBJ databases">
        <authorList>
            <person name="Mah S.A."/>
            <person name="Swanson W.J."/>
            <person name="Moy G.W."/>
            <person name="Vacquier V.D."/>
        </authorList>
    </citation>
    <scope>NUCLEOTIDE SEQUENCE [LARGE SCALE GENOMIC DNA]</scope>
    <source>
        <strain evidence="4 5">NIO-1016</strain>
    </source>
</reference>
<evidence type="ECO:0000313" key="6">
    <source>
        <dbReference type="Proteomes" id="UP000215545"/>
    </source>
</evidence>
<dbReference type="EMBL" id="MWSK01000007">
    <property type="protein sequence ID" value="OXS75685.1"/>
    <property type="molecule type" value="Genomic_DNA"/>
</dbReference>
<dbReference type="RefSeq" id="WP_045850234.1">
    <property type="nucleotide sequence ID" value="NZ_FTLX01000007.1"/>
</dbReference>
<feature type="signal peptide" evidence="2">
    <location>
        <begin position="1"/>
        <end position="25"/>
    </location>
</feature>
<name>A0A1N7A3I5_9BACI</name>
<keyword evidence="2" id="KW-0732">Signal</keyword>
<proteinExistence type="predicted"/>
<sequence>MNKTMKKIIAPVMGAALLIPGIASASTEAAPTVNTPAAELRSTLDHLLSEHFVLAVTSMTKAYDGAADADAAAKALDQNAADMTPAIASVYGEEGAEEFERIFKEHNNYTADFVQAAKENDSNARAEAEKEVEAFVNEFSAFLSTATGGTLPATTAEEAIRLHEEQVLSVFDSYTAGDYEAAMVEFREGYQHMFAISKALSSAIVTQLPDKFEHTKADAPAAEWRSTLNSLAAEHFALAAMGMQKGVDQAADYDFVSWAEDENTADFKAAMASVYGEEGAAQFEKVWQTDHLNAQAEIVAATLEENEEAVSAAKKKLDSFATDFGAFLGTATAGNLPAEEATAAVKGHEELILQTFDQYAAGDDEAAYESFREGYAYMFGVGQALGEAIVTQMPDNFTDTAMPDEMPKTGFGGAEESMLPMIWAAMGSMLAVMTALLVRRRALQK</sequence>
<evidence type="ECO:0000313" key="5">
    <source>
        <dbReference type="Proteomes" id="UP000186385"/>
    </source>
</evidence>
<keyword evidence="6" id="KW-1185">Reference proteome</keyword>
<reference evidence="3" key="3">
    <citation type="submission" date="2017-03" db="EMBL/GenBank/DDBJ databases">
        <authorList>
            <person name="Dastager S.G."/>
            <person name="Neurgaonkar P.S."/>
            <person name="Dharne M.S."/>
        </authorList>
    </citation>
    <scope>NUCLEOTIDE SEQUENCE</scope>
    <source>
        <strain evidence="3">DSM 25145</strain>
    </source>
</reference>
<organism evidence="4 5">
    <name type="scientific">Domibacillus enclensis</name>
    <dbReference type="NCBI Taxonomy" id="1017273"/>
    <lineage>
        <taxon>Bacteria</taxon>
        <taxon>Bacillati</taxon>
        <taxon>Bacillota</taxon>
        <taxon>Bacilli</taxon>
        <taxon>Bacillales</taxon>
        <taxon>Bacillaceae</taxon>
        <taxon>Domibacillus</taxon>
    </lineage>
</organism>
<feature type="transmembrane region" description="Helical" evidence="1">
    <location>
        <begin position="418"/>
        <end position="438"/>
    </location>
</feature>
<reference evidence="6" key="2">
    <citation type="submission" date="2017-03" db="EMBL/GenBank/DDBJ databases">
        <title>Bacillus sp. V-88(T) DSM27956, whole genome shotgun sequencing project.</title>
        <authorList>
            <person name="Dastager S.G."/>
            <person name="Neurgaonkar P.S."/>
            <person name="Dharne M.S."/>
        </authorList>
    </citation>
    <scope>NUCLEOTIDE SEQUENCE [LARGE SCALE GENOMIC DNA]</scope>
    <source>
        <strain evidence="6">DSM 25145</strain>
    </source>
</reference>